<gene>
    <name evidence="1" type="ORF">Pmi06nite_62660</name>
</gene>
<dbReference type="SUPFAM" id="SSF56399">
    <property type="entry name" value="ADP-ribosylation"/>
    <property type="match status" value="1"/>
</dbReference>
<evidence type="ECO:0000313" key="2">
    <source>
        <dbReference type="Proteomes" id="UP000650628"/>
    </source>
</evidence>
<comment type="caution">
    <text evidence="1">The sequence shown here is derived from an EMBL/GenBank/DDBJ whole genome shotgun (WGS) entry which is preliminary data.</text>
</comment>
<dbReference type="PANTHER" id="PTHR34129">
    <property type="entry name" value="BLR1139 PROTEIN"/>
    <property type="match status" value="1"/>
</dbReference>
<dbReference type="PANTHER" id="PTHR34129:SF1">
    <property type="entry name" value="DUF952 DOMAIN-CONTAINING PROTEIN"/>
    <property type="match status" value="1"/>
</dbReference>
<protein>
    <recommendedName>
        <fullName evidence="3">DUF952 domain-containing protein</fullName>
    </recommendedName>
</protein>
<evidence type="ECO:0008006" key="3">
    <source>
        <dbReference type="Google" id="ProtNLM"/>
    </source>
</evidence>
<dbReference type="EMBL" id="BOOO01000036">
    <property type="protein sequence ID" value="GII32824.1"/>
    <property type="molecule type" value="Genomic_DNA"/>
</dbReference>
<name>A0A8J3XA82_9ACTN</name>
<proteinExistence type="predicted"/>
<reference evidence="1 2" key="1">
    <citation type="submission" date="2021-01" db="EMBL/GenBank/DDBJ databases">
        <title>Whole genome shotgun sequence of Planotetraspora mira NBRC 15435.</title>
        <authorList>
            <person name="Komaki H."/>
            <person name="Tamura T."/>
        </authorList>
    </citation>
    <scope>NUCLEOTIDE SEQUENCE [LARGE SCALE GENOMIC DNA]</scope>
    <source>
        <strain evidence="1 2">NBRC 15435</strain>
    </source>
</reference>
<dbReference type="Proteomes" id="UP000650628">
    <property type="component" value="Unassembled WGS sequence"/>
</dbReference>
<sequence length="107" mass="11693">MIFHLALAADWEDAVKTGEYRVSTLGRTLDEEGFIHASADLAQAEGVARRFYLDVTEPLLLLAIDESLLNCPLKFEVPEGTTEAFPHIYGPIPVAAVTDATPFTPHP</sequence>
<dbReference type="InterPro" id="IPR009297">
    <property type="entry name" value="DUF952"/>
</dbReference>
<dbReference type="Gene3D" id="3.20.170.20">
    <property type="entry name" value="Protein of unknown function DUF952"/>
    <property type="match status" value="1"/>
</dbReference>
<dbReference type="Pfam" id="PF06108">
    <property type="entry name" value="DUF952"/>
    <property type="match status" value="1"/>
</dbReference>
<accession>A0A8J3XA82</accession>
<keyword evidence="2" id="KW-1185">Reference proteome</keyword>
<organism evidence="1 2">
    <name type="scientific">Planotetraspora mira</name>
    <dbReference type="NCBI Taxonomy" id="58121"/>
    <lineage>
        <taxon>Bacteria</taxon>
        <taxon>Bacillati</taxon>
        <taxon>Actinomycetota</taxon>
        <taxon>Actinomycetes</taxon>
        <taxon>Streptosporangiales</taxon>
        <taxon>Streptosporangiaceae</taxon>
        <taxon>Planotetraspora</taxon>
    </lineage>
</organism>
<evidence type="ECO:0000313" key="1">
    <source>
        <dbReference type="EMBL" id="GII32824.1"/>
    </source>
</evidence>
<dbReference type="RefSeq" id="WP_203956687.1">
    <property type="nucleotide sequence ID" value="NZ_BOOO01000036.1"/>
</dbReference>
<dbReference type="AlphaFoldDB" id="A0A8J3XA82"/>